<dbReference type="AlphaFoldDB" id="W2TNM0"/>
<dbReference type="EMBL" id="KI658121">
    <property type="protein sequence ID" value="ETN83700.1"/>
    <property type="molecule type" value="Genomic_DNA"/>
</dbReference>
<protein>
    <submittedName>
        <fullName evidence="1">Uncharacterized protein</fullName>
    </submittedName>
</protein>
<sequence>MIPFTESIHRREWPACSSSTSDNAGGLRIKQLCPPHVFFWYSVRPRGHPQQLMWDTVESFLEIEKSKMHTAVLLSMFLQEDTDSMDSIYGAAVLHKAALVK</sequence>
<gene>
    <name evidence="1" type="ORF">NECAME_17366</name>
</gene>
<dbReference type="KEGG" id="nai:NECAME_17366"/>
<organism evidence="1 2">
    <name type="scientific">Necator americanus</name>
    <name type="common">Human hookworm</name>
    <dbReference type="NCBI Taxonomy" id="51031"/>
    <lineage>
        <taxon>Eukaryota</taxon>
        <taxon>Metazoa</taxon>
        <taxon>Ecdysozoa</taxon>
        <taxon>Nematoda</taxon>
        <taxon>Chromadorea</taxon>
        <taxon>Rhabditida</taxon>
        <taxon>Rhabditina</taxon>
        <taxon>Rhabditomorpha</taxon>
        <taxon>Strongyloidea</taxon>
        <taxon>Ancylostomatidae</taxon>
        <taxon>Bunostominae</taxon>
        <taxon>Necator</taxon>
    </lineage>
</organism>
<dbReference type="Proteomes" id="UP000053676">
    <property type="component" value="Unassembled WGS sequence"/>
</dbReference>
<name>W2TNM0_NECAM</name>
<keyword evidence="2" id="KW-1185">Reference proteome</keyword>
<proteinExistence type="predicted"/>
<evidence type="ECO:0000313" key="2">
    <source>
        <dbReference type="Proteomes" id="UP000053676"/>
    </source>
</evidence>
<accession>W2TNM0</accession>
<reference evidence="2" key="1">
    <citation type="journal article" date="2014" name="Nat. Genet.">
        <title>Genome of the human hookworm Necator americanus.</title>
        <authorList>
            <person name="Tang Y.T."/>
            <person name="Gao X."/>
            <person name="Rosa B.A."/>
            <person name="Abubucker S."/>
            <person name="Hallsworth-Pepin K."/>
            <person name="Martin J."/>
            <person name="Tyagi R."/>
            <person name="Heizer E."/>
            <person name="Zhang X."/>
            <person name="Bhonagiri-Palsikar V."/>
            <person name="Minx P."/>
            <person name="Warren W.C."/>
            <person name="Wang Q."/>
            <person name="Zhan B."/>
            <person name="Hotez P.J."/>
            <person name="Sternberg P.W."/>
            <person name="Dougall A."/>
            <person name="Gaze S.T."/>
            <person name="Mulvenna J."/>
            <person name="Sotillo J."/>
            <person name="Ranganathan S."/>
            <person name="Rabelo E.M."/>
            <person name="Wilson R.K."/>
            <person name="Felgner P.L."/>
            <person name="Bethony J."/>
            <person name="Hawdon J.M."/>
            <person name="Gasser R.B."/>
            <person name="Loukas A."/>
            <person name="Mitreva M."/>
        </authorList>
    </citation>
    <scope>NUCLEOTIDE SEQUENCE [LARGE SCALE GENOMIC DNA]</scope>
</reference>
<evidence type="ECO:0000313" key="1">
    <source>
        <dbReference type="EMBL" id="ETN83700.1"/>
    </source>
</evidence>